<dbReference type="EMBL" id="VORB01000004">
    <property type="protein sequence ID" value="TXC81325.1"/>
    <property type="molecule type" value="Genomic_DNA"/>
</dbReference>
<sequence length="305" mass="35085">MDKNILKLLCAITVLIASSCEKIIEIKADPIPPVLVINGMIQTSDSCLIHVFSTDSSYNEFRDWRPIDIKGANVFLENQSGEREQLQYTKQWGGYIGKPRNPGDQLKLIVSHTNYPTVYAETLVPRNPSSFNATNTITYEEEGSSFKEYRVDFDWTYNSRPRYILGEVQQKIKQRKGTWPLYDTITTYHNENLHTYDARVFAIVDPIEDLDGTRYLGNQAYIENVGNQDRVKISLYWDEYSSGEAEQEMYATISILSEEAYRFFTQAILQDYTKYNPFASAVNVQGNIENGYGIFYAVNKSRVKL</sequence>
<dbReference type="RefSeq" id="WP_147013964.1">
    <property type="nucleotide sequence ID" value="NZ_VORB01000004.1"/>
</dbReference>
<protein>
    <submittedName>
        <fullName evidence="1">DUF4249 family protein</fullName>
    </submittedName>
</protein>
<dbReference type="PROSITE" id="PS51257">
    <property type="entry name" value="PROKAR_LIPOPROTEIN"/>
    <property type="match status" value="1"/>
</dbReference>
<evidence type="ECO:0000313" key="1">
    <source>
        <dbReference type="EMBL" id="TXC81325.1"/>
    </source>
</evidence>
<dbReference type="InterPro" id="IPR025345">
    <property type="entry name" value="DUF4249"/>
</dbReference>
<accession>A0A5C6VCQ9</accession>
<proteinExistence type="predicted"/>
<dbReference type="OrthoDB" id="1115009at2"/>
<dbReference type="AlphaFoldDB" id="A0A5C6VCQ9"/>
<reference evidence="1 2" key="1">
    <citation type="submission" date="2019-08" db="EMBL/GenBank/DDBJ databases">
        <title>Genome of Luteibaculum oceani JCM 18817.</title>
        <authorList>
            <person name="Bowman J.P."/>
        </authorList>
    </citation>
    <scope>NUCLEOTIDE SEQUENCE [LARGE SCALE GENOMIC DNA]</scope>
    <source>
        <strain evidence="1 2">JCM 18817</strain>
    </source>
</reference>
<gene>
    <name evidence="1" type="ORF">FRX97_04800</name>
</gene>
<dbReference type="Pfam" id="PF14054">
    <property type="entry name" value="DUF4249"/>
    <property type="match status" value="1"/>
</dbReference>
<name>A0A5C6VCQ9_9FLAO</name>
<evidence type="ECO:0000313" key="2">
    <source>
        <dbReference type="Proteomes" id="UP000321168"/>
    </source>
</evidence>
<comment type="caution">
    <text evidence="1">The sequence shown here is derived from an EMBL/GenBank/DDBJ whole genome shotgun (WGS) entry which is preliminary data.</text>
</comment>
<keyword evidence="2" id="KW-1185">Reference proteome</keyword>
<organism evidence="1 2">
    <name type="scientific">Luteibaculum oceani</name>
    <dbReference type="NCBI Taxonomy" id="1294296"/>
    <lineage>
        <taxon>Bacteria</taxon>
        <taxon>Pseudomonadati</taxon>
        <taxon>Bacteroidota</taxon>
        <taxon>Flavobacteriia</taxon>
        <taxon>Flavobacteriales</taxon>
        <taxon>Luteibaculaceae</taxon>
        <taxon>Luteibaculum</taxon>
    </lineage>
</organism>
<dbReference type="Proteomes" id="UP000321168">
    <property type="component" value="Unassembled WGS sequence"/>
</dbReference>